<protein>
    <submittedName>
        <fullName evidence="2">Uncharacterized protein</fullName>
    </submittedName>
</protein>
<proteinExistence type="predicted"/>
<dbReference type="EMBL" id="UINC01029081">
    <property type="protein sequence ID" value="SVB11207.1"/>
    <property type="molecule type" value="Genomic_DNA"/>
</dbReference>
<accession>A0A382BDE5</accession>
<reference evidence="2" key="1">
    <citation type="submission" date="2018-05" db="EMBL/GenBank/DDBJ databases">
        <authorList>
            <person name="Lanie J.A."/>
            <person name="Ng W.-L."/>
            <person name="Kazmierczak K.M."/>
            <person name="Andrzejewski T.M."/>
            <person name="Davidsen T.M."/>
            <person name="Wayne K.J."/>
            <person name="Tettelin H."/>
            <person name="Glass J.I."/>
            <person name="Rusch D."/>
            <person name="Podicherti R."/>
            <person name="Tsui H.-C.T."/>
            <person name="Winkler M.E."/>
        </authorList>
    </citation>
    <scope>NUCLEOTIDE SEQUENCE</scope>
</reference>
<name>A0A382BDE5_9ZZZZ</name>
<gene>
    <name evidence="2" type="ORF">METZ01_LOCUS164061</name>
</gene>
<evidence type="ECO:0000313" key="2">
    <source>
        <dbReference type="EMBL" id="SVB11207.1"/>
    </source>
</evidence>
<evidence type="ECO:0000256" key="1">
    <source>
        <dbReference type="SAM" id="MobiDB-lite"/>
    </source>
</evidence>
<organism evidence="2">
    <name type="scientific">marine metagenome</name>
    <dbReference type="NCBI Taxonomy" id="408172"/>
    <lineage>
        <taxon>unclassified sequences</taxon>
        <taxon>metagenomes</taxon>
        <taxon>ecological metagenomes</taxon>
    </lineage>
</organism>
<dbReference type="AlphaFoldDB" id="A0A382BDE5"/>
<sequence length="24" mass="2222">MLSTGAAGNELPAGGISFANGSEA</sequence>
<feature type="non-terminal residue" evidence="2">
    <location>
        <position position="24"/>
    </location>
</feature>
<feature type="region of interest" description="Disordered" evidence="1">
    <location>
        <begin position="1"/>
        <end position="24"/>
    </location>
</feature>